<organism evidence="1 2">
    <name type="scientific">Candidatus Magnetobacterium bavaricum</name>
    <dbReference type="NCBI Taxonomy" id="29290"/>
    <lineage>
        <taxon>Bacteria</taxon>
        <taxon>Pseudomonadati</taxon>
        <taxon>Nitrospirota</taxon>
        <taxon>Thermodesulfovibrionia</taxon>
        <taxon>Thermodesulfovibrionales</taxon>
        <taxon>Candidatus Magnetobacteriaceae</taxon>
        <taxon>Candidatus Magnetobacterium</taxon>
    </lineage>
</organism>
<reference evidence="1 2" key="1">
    <citation type="submission" date="2015-02" db="EMBL/GenBank/DDBJ databases">
        <title>Single-cell genomics of uncultivated deep-branching MTB reveals a conserved set of magnetosome genes.</title>
        <authorList>
            <person name="Kolinko S."/>
            <person name="Richter M."/>
            <person name="Glockner F.O."/>
            <person name="Brachmann A."/>
            <person name="Schuler D."/>
        </authorList>
    </citation>
    <scope>NUCLEOTIDE SEQUENCE [LARGE SCALE GENOMIC DNA]</scope>
    <source>
        <strain evidence="1">TM-1</strain>
    </source>
</reference>
<name>A0A0F3GMW9_9BACT</name>
<proteinExistence type="predicted"/>
<sequence length="79" mass="8250">MDIVNKQVESVPVQSPLQPANVEPESATAVSLTLVPNAMVAEHVGPQFIAEGALVIAPVPVPAFKTARLNHCPARTGQV</sequence>
<dbReference type="EMBL" id="LACI01001964">
    <property type="protein sequence ID" value="KJU83294.1"/>
    <property type="molecule type" value="Genomic_DNA"/>
</dbReference>
<dbReference type="AlphaFoldDB" id="A0A0F3GMW9"/>
<accession>A0A0F3GMW9</accession>
<comment type="caution">
    <text evidence="1">The sequence shown here is derived from an EMBL/GenBank/DDBJ whole genome shotgun (WGS) entry which is preliminary data.</text>
</comment>
<keyword evidence="2" id="KW-1185">Reference proteome</keyword>
<evidence type="ECO:0000313" key="1">
    <source>
        <dbReference type="EMBL" id="KJU83294.1"/>
    </source>
</evidence>
<evidence type="ECO:0000313" key="2">
    <source>
        <dbReference type="Proteomes" id="UP000033423"/>
    </source>
</evidence>
<protein>
    <submittedName>
        <fullName evidence="1">Uncharacterized protein</fullName>
    </submittedName>
</protein>
<dbReference type="Proteomes" id="UP000033423">
    <property type="component" value="Unassembled WGS sequence"/>
</dbReference>
<gene>
    <name evidence="1" type="ORF">MBAV_004515</name>
</gene>